<proteinExistence type="predicted"/>
<gene>
    <name evidence="1" type="ORF">BJX67DRAFT_385828</name>
</gene>
<dbReference type="Gene3D" id="2.40.160.20">
    <property type="match status" value="1"/>
</dbReference>
<name>A0ABR4LCV4_9EURO</name>
<protein>
    <submittedName>
        <fullName evidence="1">Uncharacterized protein</fullName>
    </submittedName>
</protein>
<keyword evidence="2" id="KW-1185">Reference proteome</keyword>
<dbReference type="Proteomes" id="UP001610432">
    <property type="component" value="Unassembled WGS sequence"/>
</dbReference>
<dbReference type="GeneID" id="98149016"/>
<accession>A0ABR4LCV4</accession>
<comment type="caution">
    <text evidence="1">The sequence shown here is derived from an EMBL/GenBank/DDBJ whole genome shotgun (WGS) entry which is preliminary data.</text>
</comment>
<dbReference type="RefSeq" id="XP_070881181.1">
    <property type="nucleotide sequence ID" value="XM_071033944.1"/>
</dbReference>
<dbReference type="Pfam" id="PF11578">
    <property type="entry name" value="DUF3237"/>
    <property type="match status" value="1"/>
</dbReference>
<reference evidence="1 2" key="1">
    <citation type="submission" date="2024-07" db="EMBL/GenBank/DDBJ databases">
        <title>Section-level genome sequencing and comparative genomics of Aspergillus sections Usti and Cavernicolus.</title>
        <authorList>
            <consortium name="Lawrence Berkeley National Laboratory"/>
            <person name="Nybo J.L."/>
            <person name="Vesth T.C."/>
            <person name="Theobald S."/>
            <person name="Frisvad J.C."/>
            <person name="Larsen T.O."/>
            <person name="Kjaerboelling I."/>
            <person name="Rothschild-Mancinelli K."/>
            <person name="Lyhne E.K."/>
            <person name="Kogle M.E."/>
            <person name="Barry K."/>
            <person name="Clum A."/>
            <person name="Na H."/>
            <person name="Ledsgaard L."/>
            <person name="Lin J."/>
            <person name="Lipzen A."/>
            <person name="Kuo A."/>
            <person name="Riley R."/>
            <person name="Mondo S."/>
            <person name="Labutti K."/>
            <person name="Haridas S."/>
            <person name="Pangalinan J."/>
            <person name="Salamov A.A."/>
            <person name="Simmons B.A."/>
            <person name="Magnuson J.K."/>
            <person name="Chen J."/>
            <person name="Drula E."/>
            <person name="Henrissat B."/>
            <person name="Wiebenga A."/>
            <person name="Lubbers R.J."/>
            <person name="Gomes A.C."/>
            <person name="Macurrencykelacurrency M.R."/>
            <person name="Stajich J."/>
            <person name="Grigoriev I.V."/>
            <person name="Mortensen U.H."/>
            <person name="De Vries R.P."/>
            <person name="Baker S.E."/>
            <person name="Andersen M.R."/>
        </authorList>
    </citation>
    <scope>NUCLEOTIDE SEQUENCE [LARGE SCALE GENOMIC DNA]</scope>
    <source>
        <strain evidence="1 2">CBS 449.75</strain>
    </source>
</reference>
<organism evidence="1 2">
    <name type="scientific">Aspergillus lucknowensis</name>
    <dbReference type="NCBI Taxonomy" id="176173"/>
    <lineage>
        <taxon>Eukaryota</taxon>
        <taxon>Fungi</taxon>
        <taxon>Dikarya</taxon>
        <taxon>Ascomycota</taxon>
        <taxon>Pezizomycotina</taxon>
        <taxon>Eurotiomycetes</taxon>
        <taxon>Eurotiomycetidae</taxon>
        <taxon>Eurotiales</taxon>
        <taxon>Aspergillaceae</taxon>
        <taxon>Aspergillus</taxon>
        <taxon>Aspergillus subgen. Nidulantes</taxon>
    </lineage>
</organism>
<sequence length="169" mass="18455">MTQMSGFPTLRPAYILKLRVGEGNPVGAVQSGSEFVHYAKGTISTIPGAAPEVNAQVLFAGDWLYFDPDKQHARMNVKGVARTLRGEGINFSYSGVSKVTPELAGIFSGQPRTVPFGLSTMRVIFEVGSERLKELENSTWIGNGRFLYEEGKLLVEVRIAQVVASEDMD</sequence>
<evidence type="ECO:0000313" key="2">
    <source>
        <dbReference type="Proteomes" id="UP001610432"/>
    </source>
</evidence>
<dbReference type="EMBL" id="JBFXLQ010000071">
    <property type="protein sequence ID" value="KAL2862202.1"/>
    <property type="molecule type" value="Genomic_DNA"/>
</dbReference>
<evidence type="ECO:0000313" key="1">
    <source>
        <dbReference type="EMBL" id="KAL2862202.1"/>
    </source>
</evidence>